<comment type="caution">
    <text evidence="2">The sequence shown here is derived from an EMBL/GenBank/DDBJ whole genome shotgun (WGS) entry which is preliminary data.</text>
</comment>
<evidence type="ECO:0000313" key="3">
    <source>
        <dbReference type="Proteomes" id="UP001056436"/>
    </source>
</evidence>
<dbReference type="EMBL" id="SDAQ01000145">
    <property type="protein sequence ID" value="KAI3534407.1"/>
    <property type="molecule type" value="Genomic_DNA"/>
</dbReference>
<proteinExistence type="predicted"/>
<feature type="transmembrane region" description="Helical" evidence="1">
    <location>
        <begin position="21"/>
        <end position="39"/>
    </location>
</feature>
<keyword evidence="1" id="KW-1133">Transmembrane helix</keyword>
<reference evidence="2" key="1">
    <citation type="submission" date="2019-01" db="EMBL/GenBank/DDBJ databases">
        <title>Colletotrichum abscissum LGMF1257.</title>
        <authorList>
            <person name="Baroncelli R."/>
        </authorList>
    </citation>
    <scope>NUCLEOTIDE SEQUENCE</scope>
    <source>
        <strain evidence="2">Ca142</strain>
    </source>
</reference>
<accession>A0A9P9X3E7</accession>
<protein>
    <submittedName>
        <fullName evidence="2">Uncharacterized protein</fullName>
    </submittedName>
</protein>
<gene>
    <name evidence="2" type="ORF">CABS02_13238</name>
</gene>
<name>A0A9P9X3E7_9PEZI</name>
<keyword evidence="1" id="KW-0812">Transmembrane</keyword>
<evidence type="ECO:0000313" key="2">
    <source>
        <dbReference type="EMBL" id="KAI3534407.1"/>
    </source>
</evidence>
<sequence>MSNEVATANEESPVAQQRRNWTSIVISSILGGGFALFIAPTVAVAMPVGAAGFMAGTVATGIIGSVTTRITGNAIDASSITIIIQQYPLQQFYRRTVIQYIGTTLESVITCLRSNSPFEVNNRVLFDVGSEFSFQGMDVKERRRMLFDFSFRVIPHNGTTPVDEGIPAPALSTHDPDATRELISGNNKGLLDGCAQAIVEGAVFGFVGGAIGKLVPSLARNVVVRTVPNKTVNIILGMSSATGIAGPVKNLAFPSSEPDRAALFVEFVTEVQCQINRLVCCATDNRVGLEFDMKIGSTTDLNMNMESGLTGGERCEYYWDTSGKVGAV</sequence>
<dbReference type="AlphaFoldDB" id="A0A9P9X3E7"/>
<dbReference type="OrthoDB" id="4897130at2759"/>
<dbReference type="Proteomes" id="UP001056436">
    <property type="component" value="Unassembled WGS sequence"/>
</dbReference>
<keyword evidence="3" id="KW-1185">Reference proteome</keyword>
<evidence type="ECO:0000256" key="1">
    <source>
        <dbReference type="SAM" id="Phobius"/>
    </source>
</evidence>
<organism evidence="2 3">
    <name type="scientific">Colletotrichum abscissum</name>
    <dbReference type="NCBI Taxonomy" id="1671311"/>
    <lineage>
        <taxon>Eukaryota</taxon>
        <taxon>Fungi</taxon>
        <taxon>Dikarya</taxon>
        <taxon>Ascomycota</taxon>
        <taxon>Pezizomycotina</taxon>
        <taxon>Sordariomycetes</taxon>
        <taxon>Hypocreomycetidae</taxon>
        <taxon>Glomerellales</taxon>
        <taxon>Glomerellaceae</taxon>
        <taxon>Colletotrichum</taxon>
        <taxon>Colletotrichum acutatum species complex</taxon>
    </lineage>
</organism>
<keyword evidence="1" id="KW-0472">Membrane</keyword>